<dbReference type="Proteomes" id="UP000825729">
    <property type="component" value="Unassembled WGS sequence"/>
</dbReference>
<dbReference type="EMBL" id="JAINDJ010000003">
    <property type="protein sequence ID" value="KAG9452607.1"/>
    <property type="molecule type" value="Genomic_DNA"/>
</dbReference>
<dbReference type="PANTHER" id="PTHR33132">
    <property type="entry name" value="OSJNBB0118P14.9 PROTEIN"/>
    <property type="match status" value="1"/>
</dbReference>
<dbReference type="AlphaFoldDB" id="A0AAV7EY74"/>
<name>A0AAV7EY74_ARIFI</name>
<reference evidence="1 2" key="1">
    <citation type="submission" date="2021-07" db="EMBL/GenBank/DDBJ databases">
        <title>The Aristolochia fimbriata genome: insights into angiosperm evolution, floral development and chemical biosynthesis.</title>
        <authorList>
            <person name="Jiao Y."/>
        </authorList>
    </citation>
    <scope>NUCLEOTIDE SEQUENCE [LARGE SCALE GENOMIC DNA]</scope>
    <source>
        <strain evidence="1">IBCAS-2021</strain>
        <tissue evidence="1">Leaf</tissue>
    </source>
</reference>
<comment type="caution">
    <text evidence="1">The sequence shown here is derived from an EMBL/GenBank/DDBJ whole genome shotgun (WGS) entry which is preliminary data.</text>
</comment>
<protein>
    <submittedName>
        <fullName evidence="1">Uncharacterized protein</fullName>
    </submittedName>
</protein>
<evidence type="ECO:0000313" key="2">
    <source>
        <dbReference type="Proteomes" id="UP000825729"/>
    </source>
</evidence>
<evidence type="ECO:0000313" key="1">
    <source>
        <dbReference type="EMBL" id="KAG9452607.1"/>
    </source>
</evidence>
<sequence length="101" mass="11204">MASLSSSSRVRSRTCMCAPTEHPGSFRCTLHRGGGGGGNKSNVAAATCRMDSYYSMKKALTAILLLRVFGRPSKSNVVFKPRDFHPKPSRFFFMHSCKKDR</sequence>
<accession>A0AAV7EY74</accession>
<organism evidence="1 2">
    <name type="scientific">Aristolochia fimbriata</name>
    <name type="common">White veined hardy Dutchman's pipe vine</name>
    <dbReference type="NCBI Taxonomy" id="158543"/>
    <lineage>
        <taxon>Eukaryota</taxon>
        <taxon>Viridiplantae</taxon>
        <taxon>Streptophyta</taxon>
        <taxon>Embryophyta</taxon>
        <taxon>Tracheophyta</taxon>
        <taxon>Spermatophyta</taxon>
        <taxon>Magnoliopsida</taxon>
        <taxon>Magnoliidae</taxon>
        <taxon>Piperales</taxon>
        <taxon>Aristolochiaceae</taxon>
        <taxon>Aristolochia</taxon>
    </lineage>
</organism>
<proteinExistence type="predicted"/>
<keyword evidence="2" id="KW-1185">Reference proteome</keyword>
<gene>
    <name evidence="1" type="ORF">H6P81_005511</name>
</gene>
<dbReference type="PANTHER" id="PTHR33132:SF135">
    <property type="entry name" value="OS02G0799700 PROTEIN"/>
    <property type="match status" value="1"/>
</dbReference>